<dbReference type="AlphaFoldDB" id="A0A7N2LPR4"/>
<evidence type="ECO:0000313" key="3">
    <source>
        <dbReference type="Proteomes" id="UP000594261"/>
    </source>
</evidence>
<reference evidence="2" key="2">
    <citation type="submission" date="2021-01" db="UniProtKB">
        <authorList>
            <consortium name="EnsemblPlants"/>
        </authorList>
    </citation>
    <scope>IDENTIFICATION</scope>
</reference>
<reference evidence="2 3" key="1">
    <citation type="journal article" date="2016" name="G3 (Bethesda)">
        <title>First Draft Assembly and Annotation of the Genome of a California Endemic Oak Quercus lobata Nee (Fagaceae).</title>
        <authorList>
            <person name="Sork V.L."/>
            <person name="Fitz-Gibbon S.T."/>
            <person name="Puiu D."/>
            <person name="Crepeau M."/>
            <person name="Gugger P.F."/>
            <person name="Sherman R."/>
            <person name="Stevens K."/>
            <person name="Langley C.H."/>
            <person name="Pellegrini M."/>
            <person name="Salzberg S.L."/>
        </authorList>
    </citation>
    <scope>NUCLEOTIDE SEQUENCE [LARGE SCALE GENOMIC DNA]</scope>
    <source>
        <strain evidence="2 3">cv. SW786</strain>
    </source>
</reference>
<dbReference type="Proteomes" id="UP000594261">
    <property type="component" value="Chromosome 5"/>
</dbReference>
<proteinExistence type="predicted"/>
<feature type="domain" description="Reverse transcriptase zinc-binding" evidence="1">
    <location>
        <begin position="22"/>
        <end position="78"/>
    </location>
</feature>
<keyword evidence="3" id="KW-1185">Reference proteome</keyword>
<dbReference type="InParanoid" id="A0A7N2LPR4"/>
<name>A0A7N2LPR4_QUELO</name>
<organism evidence="2 3">
    <name type="scientific">Quercus lobata</name>
    <name type="common">Valley oak</name>
    <dbReference type="NCBI Taxonomy" id="97700"/>
    <lineage>
        <taxon>Eukaryota</taxon>
        <taxon>Viridiplantae</taxon>
        <taxon>Streptophyta</taxon>
        <taxon>Embryophyta</taxon>
        <taxon>Tracheophyta</taxon>
        <taxon>Spermatophyta</taxon>
        <taxon>Magnoliopsida</taxon>
        <taxon>eudicotyledons</taxon>
        <taxon>Gunneridae</taxon>
        <taxon>Pentapetalae</taxon>
        <taxon>rosids</taxon>
        <taxon>fabids</taxon>
        <taxon>Fagales</taxon>
        <taxon>Fagaceae</taxon>
        <taxon>Quercus</taxon>
    </lineage>
</organism>
<dbReference type="EnsemblPlants" id="QL05p039641:mrna">
    <property type="protein sequence ID" value="QL05p039641:mrna"/>
    <property type="gene ID" value="QL05p039641"/>
</dbReference>
<dbReference type="Gramene" id="QL05p039641:mrna">
    <property type="protein sequence ID" value="QL05p039641:mrna"/>
    <property type="gene ID" value="QL05p039641"/>
</dbReference>
<dbReference type="EMBL" id="LRBV02000005">
    <property type="status" value="NOT_ANNOTATED_CDS"/>
    <property type="molecule type" value="Genomic_DNA"/>
</dbReference>
<sequence length="140" mass="16142">MVGSGYKLLCEDARSDADTVSNSEAVRSFWKGIWKMHVPGKIKHFEWRSACSNALPTKMNLVKRKILDDDICQLCQKTRVHPPCLVGGRNKVHLNEAAQPLERIAEEACQYLKTYRNAHWRPPKGPRRAKIKWHPLQNQL</sequence>
<dbReference type="InterPro" id="IPR026960">
    <property type="entry name" value="RVT-Znf"/>
</dbReference>
<dbReference type="Pfam" id="PF13966">
    <property type="entry name" value="zf-RVT"/>
    <property type="match status" value="1"/>
</dbReference>
<evidence type="ECO:0000313" key="2">
    <source>
        <dbReference type="EnsemblPlants" id="QL05p039641:mrna"/>
    </source>
</evidence>
<evidence type="ECO:0000259" key="1">
    <source>
        <dbReference type="Pfam" id="PF13966"/>
    </source>
</evidence>
<accession>A0A7N2LPR4</accession>
<protein>
    <recommendedName>
        <fullName evidence="1">Reverse transcriptase zinc-binding domain-containing protein</fullName>
    </recommendedName>
</protein>